<keyword evidence="5" id="KW-1133">Transmembrane helix</keyword>
<dbReference type="GeneID" id="119736910"/>
<feature type="compositionally biased region" description="Polar residues" evidence="4">
    <location>
        <begin position="422"/>
        <end position="438"/>
    </location>
</feature>
<protein>
    <recommendedName>
        <fullName evidence="7">CUB domain-containing protein</fullName>
    </recommendedName>
</protein>
<dbReference type="PANTHER" id="PTHR24251:SF28">
    <property type="entry name" value="NEUROPILIN AND TOLLOID-LIKE, ISOFORM B"/>
    <property type="match status" value="1"/>
</dbReference>
<evidence type="ECO:0000313" key="8">
    <source>
        <dbReference type="EnsemblMetazoa" id="XP_038066864.1"/>
    </source>
</evidence>
<accession>A0A914ATQ5</accession>
<dbReference type="OrthoDB" id="9971251at2759"/>
<dbReference type="PROSITE" id="PS01180">
    <property type="entry name" value="CUB"/>
    <property type="match status" value="2"/>
</dbReference>
<keyword evidence="5" id="KW-0472">Membrane</keyword>
<dbReference type="PANTHER" id="PTHR24251">
    <property type="entry name" value="OVOCHYMASE-RELATED"/>
    <property type="match status" value="1"/>
</dbReference>
<evidence type="ECO:0000256" key="6">
    <source>
        <dbReference type="SAM" id="SignalP"/>
    </source>
</evidence>
<keyword evidence="1" id="KW-0677">Repeat</keyword>
<feature type="region of interest" description="Disordered" evidence="4">
    <location>
        <begin position="422"/>
        <end position="455"/>
    </location>
</feature>
<evidence type="ECO:0000256" key="5">
    <source>
        <dbReference type="SAM" id="Phobius"/>
    </source>
</evidence>
<evidence type="ECO:0000259" key="7">
    <source>
        <dbReference type="PROSITE" id="PS01180"/>
    </source>
</evidence>
<dbReference type="OMA" id="TACEWIF"/>
<dbReference type="SUPFAM" id="SSF49854">
    <property type="entry name" value="Spermadhesin, CUB domain"/>
    <property type="match status" value="2"/>
</dbReference>
<proteinExistence type="predicted"/>
<feature type="transmembrane region" description="Helical" evidence="5">
    <location>
        <begin position="358"/>
        <end position="379"/>
    </location>
</feature>
<feature type="domain" description="CUB" evidence="7">
    <location>
        <begin position="184"/>
        <end position="301"/>
    </location>
</feature>
<dbReference type="EnsemblMetazoa" id="XM_038210936.1">
    <property type="protein sequence ID" value="XP_038066864.1"/>
    <property type="gene ID" value="LOC119736910"/>
</dbReference>
<sequence length="520" mass="59818">MSSKYESLPLRLACLAVRVFLLVLVLTCCGQDGADDGPRQVFPDPGLYDSATACEWIFDSNWYYGNYFSSDPNYPVVYTPYIQCLFFFEAGENEVVEVMFSPFFSIEPSNGCKYDYLEIRDGRFGFSPLIGRVCGDQSPGNITSSGRYLWILFVTDEDLEYAGFEAFFRFIPAPRVIEPRPEECFFHFYGSYDGEFSVKMATDLVRREDNHAPIDCTWQIDMPEVNKIMVRFDKFAMNNINDCDRNRIMIYDKYSSYEWMIREYCSTTAPAAMTLSNRMYIRFVASNRSAYNEVEMMYTAYTDMPCIEERIFPCGPHMCLNMSLVCNGRQNCLNYPFDEDKDRCQAEPDTSILKDVNIALVVFMSIILTVTVITVLVTCRHSCLRTREKAKTMATRRIRLDQQVQILMDGENVEMNSLGGKQHNSINGKFPASRTSSIGDGAPRSARLSNASHDFPMTTTQLKEYERIMDSELGYELRQNKRTSLMEPDSPWVRANQYNESFRRSAANPLHPSNDVQVHF</sequence>
<dbReference type="AlphaFoldDB" id="A0A914ATQ5"/>
<keyword evidence="2" id="KW-1015">Disulfide bond</keyword>
<dbReference type="InterPro" id="IPR035914">
    <property type="entry name" value="Sperma_CUB_dom_sf"/>
</dbReference>
<dbReference type="SMART" id="SM00042">
    <property type="entry name" value="CUB"/>
    <property type="match status" value="2"/>
</dbReference>
<organism evidence="8 9">
    <name type="scientific">Patiria miniata</name>
    <name type="common">Bat star</name>
    <name type="synonym">Asterina miniata</name>
    <dbReference type="NCBI Taxonomy" id="46514"/>
    <lineage>
        <taxon>Eukaryota</taxon>
        <taxon>Metazoa</taxon>
        <taxon>Echinodermata</taxon>
        <taxon>Eleutherozoa</taxon>
        <taxon>Asterozoa</taxon>
        <taxon>Asteroidea</taxon>
        <taxon>Valvatacea</taxon>
        <taxon>Valvatida</taxon>
        <taxon>Asterinidae</taxon>
        <taxon>Patiria</taxon>
    </lineage>
</organism>
<evidence type="ECO:0000313" key="9">
    <source>
        <dbReference type="Proteomes" id="UP000887568"/>
    </source>
</evidence>
<keyword evidence="6" id="KW-0732">Signal</keyword>
<evidence type="ECO:0000256" key="2">
    <source>
        <dbReference type="ARBA" id="ARBA00023157"/>
    </source>
</evidence>
<keyword evidence="9" id="KW-1185">Reference proteome</keyword>
<dbReference type="Proteomes" id="UP000887568">
    <property type="component" value="Unplaced"/>
</dbReference>
<dbReference type="RefSeq" id="XP_038066864.1">
    <property type="nucleotide sequence ID" value="XM_038210936.1"/>
</dbReference>
<reference evidence="8" key="1">
    <citation type="submission" date="2022-11" db="UniProtKB">
        <authorList>
            <consortium name="EnsemblMetazoa"/>
        </authorList>
    </citation>
    <scope>IDENTIFICATION</scope>
</reference>
<feature type="chain" id="PRO_5037157407" description="CUB domain-containing protein" evidence="6">
    <location>
        <begin position="31"/>
        <end position="520"/>
    </location>
</feature>
<feature type="domain" description="CUB" evidence="7">
    <location>
        <begin position="54"/>
        <end position="171"/>
    </location>
</feature>
<dbReference type="CDD" id="cd00041">
    <property type="entry name" value="CUB"/>
    <property type="match status" value="2"/>
</dbReference>
<dbReference type="Gene3D" id="2.60.120.290">
    <property type="entry name" value="Spermadhesin, CUB domain"/>
    <property type="match status" value="2"/>
</dbReference>
<dbReference type="InterPro" id="IPR000859">
    <property type="entry name" value="CUB_dom"/>
</dbReference>
<dbReference type="Pfam" id="PF00431">
    <property type="entry name" value="CUB"/>
    <property type="match status" value="2"/>
</dbReference>
<evidence type="ECO:0000256" key="4">
    <source>
        <dbReference type="SAM" id="MobiDB-lite"/>
    </source>
</evidence>
<evidence type="ECO:0000256" key="1">
    <source>
        <dbReference type="ARBA" id="ARBA00022737"/>
    </source>
</evidence>
<evidence type="ECO:0000256" key="3">
    <source>
        <dbReference type="PROSITE-ProRule" id="PRU00059"/>
    </source>
</evidence>
<keyword evidence="5" id="KW-0812">Transmembrane</keyword>
<dbReference type="FunFam" id="2.60.120.290:FF:000005">
    <property type="entry name" value="Procollagen C-endopeptidase enhancer 1"/>
    <property type="match status" value="1"/>
</dbReference>
<feature type="signal peptide" evidence="6">
    <location>
        <begin position="1"/>
        <end position="30"/>
    </location>
</feature>
<name>A0A914ATQ5_PATMI</name>
<comment type="caution">
    <text evidence="3">Lacks conserved residue(s) required for the propagation of feature annotation.</text>
</comment>